<protein>
    <submittedName>
        <fullName evidence="2">SAM-dependent methyltransferase</fullName>
    </submittedName>
</protein>
<dbReference type="RefSeq" id="WP_094861284.1">
    <property type="nucleotide sequence ID" value="NZ_NKYE01000002.1"/>
</dbReference>
<gene>
    <name evidence="2" type="ORF">CFN78_04470</name>
</gene>
<dbReference type="InterPro" id="IPR029063">
    <property type="entry name" value="SAM-dependent_MTases_sf"/>
</dbReference>
<keyword evidence="2" id="KW-0808">Transferase</keyword>
<dbReference type="Proteomes" id="UP000242444">
    <property type="component" value="Unassembled WGS sequence"/>
</dbReference>
<reference evidence="2 3" key="1">
    <citation type="submission" date="2017-07" db="EMBL/GenBank/DDBJ databases">
        <title>Amycolatopsis antarcticus sp. nov., isolated from the surface of an Antarcticus brown macroalga.</title>
        <authorList>
            <person name="Wang J."/>
            <person name="Leiva S."/>
            <person name="Huang J."/>
            <person name="Huang Y."/>
        </authorList>
    </citation>
    <scope>NUCLEOTIDE SEQUENCE [LARGE SCALE GENOMIC DNA]</scope>
    <source>
        <strain evidence="2 3">AU-G6</strain>
    </source>
</reference>
<proteinExistence type="predicted"/>
<feature type="domain" description="Ribosomal RNA large subunit methyltransferase K/L-like methyltransferase" evidence="1">
    <location>
        <begin position="141"/>
        <end position="264"/>
    </location>
</feature>
<dbReference type="Pfam" id="PF01170">
    <property type="entry name" value="UPF0020"/>
    <property type="match status" value="1"/>
</dbReference>
<sequence>MPAYAILLYPAANRVYADASLGLLRAELAVFAATALDADVTEVAERRIGGVGYVGFTTGTPLGDRDVRLLSNLSALYALFEVTGELLRPVELRGLDRFDSDLLTIQKYPGKTNELFTKLLLNVTLLARDEPSAFLDRPVHVLDPLCGRGTTLNQAMMYGFDVTGADTDGKDFDNYSTFLTTWLKNKRLKHTADSTSLRRDKVRLGRRLDVEYAATKERYKAGEVNRITYFNCDTLETAALLRRESVDVIVTDAPYGVQHGSHRSDGTGPARSPRDLLAAALPVWSRTLRPGGAIGISWNTTVAGREVLTGILTGAGLDVVEDEAYLGFTHRVDQAILRDLIVARKPLAGN</sequence>
<dbReference type="EMBL" id="NKYE01000002">
    <property type="protein sequence ID" value="OZM74386.1"/>
    <property type="molecule type" value="Genomic_DNA"/>
</dbReference>
<dbReference type="AlphaFoldDB" id="A0A263DA72"/>
<dbReference type="Gene3D" id="3.40.50.150">
    <property type="entry name" value="Vaccinia Virus protein VP39"/>
    <property type="match status" value="1"/>
</dbReference>
<evidence type="ECO:0000259" key="1">
    <source>
        <dbReference type="Pfam" id="PF01170"/>
    </source>
</evidence>
<organism evidence="2 3">
    <name type="scientific">Amycolatopsis antarctica</name>
    <dbReference type="NCBI Taxonomy" id="1854586"/>
    <lineage>
        <taxon>Bacteria</taxon>
        <taxon>Bacillati</taxon>
        <taxon>Actinomycetota</taxon>
        <taxon>Actinomycetes</taxon>
        <taxon>Pseudonocardiales</taxon>
        <taxon>Pseudonocardiaceae</taxon>
        <taxon>Amycolatopsis</taxon>
    </lineage>
</organism>
<dbReference type="InterPro" id="IPR000241">
    <property type="entry name" value="RlmKL-like_Mtase"/>
</dbReference>
<dbReference type="GO" id="GO:0032259">
    <property type="term" value="P:methylation"/>
    <property type="evidence" value="ECO:0007669"/>
    <property type="project" value="UniProtKB-KW"/>
</dbReference>
<dbReference type="GO" id="GO:0008168">
    <property type="term" value="F:methyltransferase activity"/>
    <property type="evidence" value="ECO:0007669"/>
    <property type="project" value="UniProtKB-KW"/>
</dbReference>
<keyword evidence="2" id="KW-0489">Methyltransferase</keyword>
<dbReference type="OrthoDB" id="1637728at2"/>
<evidence type="ECO:0000313" key="2">
    <source>
        <dbReference type="EMBL" id="OZM74386.1"/>
    </source>
</evidence>
<accession>A0A263DA72</accession>
<dbReference type="SUPFAM" id="SSF53335">
    <property type="entry name" value="S-adenosyl-L-methionine-dependent methyltransferases"/>
    <property type="match status" value="1"/>
</dbReference>
<keyword evidence="3" id="KW-1185">Reference proteome</keyword>
<evidence type="ECO:0000313" key="3">
    <source>
        <dbReference type="Proteomes" id="UP000242444"/>
    </source>
</evidence>
<name>A0A263DA72_9PSEU</name>
<dbReference type="InParanoid" id="A0A263DA72"/>
<comment type="caution">
    <text evidence="2">The sequence shown here is derived from an EMBL/GenBank/DDBJ whole genome shotgun (WGS) entry which is preliminary data.</text>
</comment>